<dbReference type="AlphaFoldDB" id="A0A8J6NXZ4"/>
<dbReference type="PANTHER" id="PTHR42690:SF1">
    <property type="entry name" value="THREONINE SYNTHASE-LIKE 2"/>
    <property type="match status" value="1"/>
</dbReference>
<dbReference type="GO" id="GO:0009088">
    <property type="term" value="P:threonine biosynthetic process"/>
    <property type="evidence" value="ECO:0007669"/>
    <property type="project" value="UniProtKB-UniRule"/>
</dbReference>
<evidence type="ECO:0000256" key="11">
    <source>
        <dbReference type="PIRSR" id="PIRSR604450-51"/>
    </source>
</evidence>
<dbReference type="CDD" id="cd01563">
    <property type="entry name" value="Thr-synth_1"/>
    <property type="match status" value="1"/>
</dbReference>
<dbReference type="Proteomes" id="UP000603434">
    <property type="component" value="Unassembled WGS sequence"/>
</dbReference>
<evidence type="ECO:0000256" key="10">
    <source>
        <dbReference type="NCBIfam" id="TIGR00260"/>
    </source>
</evidence>
<dbReference type="InterPro" id="IPR036052">
    <property type="entry name" value="TrpB-like_PALP_sf"/>
</dbReference>
<evidence type="ECO:0000256" key="2">
    <source>
        <dbReference type="ARBA" id="ARBA00004979"/>
    </source>
</evidence>
<dbReference type="GO" id="GO:0004795">
    <property type="term" value="F:threonine synthase activity"/>
    <property type="evidence" value="ECO:0007669"/>
    <property type="project" value="UniProtKB-UniRule"/>
</dbReference>
<comment type="pathway">
    <text evidence="2">Amino-acid biosynthesis; L-threonine biosynthesis; L-threonine from L-aspartate: step 5/5.</text>
</comment>
<evidence type="ECO:0000313" key="13">
    <source>
        <dbReference type="EMBL" id="MBC8362028.1"/>
    </source>
</evidence>
<evidence type="ECO:0000256" key="6">
    <source>
        <dbReference type="ARBA" id="ARBA00022605"/>
    </source>
</evidence>
<dbReference type="InterPro" id="IPR051166">
    <property type="entry name" value="Threonine_Synthase"/>
</dbReference>
<proteinExistence type="inferred from homology"/>
<feature type="domain" description="Tryptophan synthase beta chain-like PALP" evidence="12">
    <location>
        <begin position="104"/>
        <end position="420"/>
    </location>
</feature>
<evidence type="ECO:0000256" key="5">
    <source>
        <dbReference type="ARBA" id="ARBA00018679"/>
    </source>
</evidence>
<evidence type="ECO:0000256" key="4">
    <source>
        <dbReference type="ARBA" id="ARBA00013028"/>
    </source>
</evidence>
<dbReference type="InterPro" id="IPR004450">
    <property type="entry name" value="Thr_synthase-like"/>
</dbReference>
<organism evidence="13 14">
    <name type="scientific">Candidatus Desulfatibia profunda</name>
    <dbReference type="NCBI Taxonomy" id="2841695"/>
    <lineage>
        <taxon>Bacteria</taxon>
        <taxon>Pseudomonadati</taxon>
        <taxon>Thermodesulfobacteriota</taxon>
        <taxon>Desulfobacteria</taxon>
        <taxon>Desulfobacterales</taxon>
        <taxon>Desulfobacterales incertae sedis</taxon>
        <taxon>Candidatus Desulfatibia</taxon>
    </lineage>
</organism>
<dbReference type="PROSITE" id="PS00165">
    <property type="entry name" value="DEHYDRATASE_SER_THR"/>
    <property type="match status" value="1"/>
</dbReference>
<dbReference type="SUPFAM" id="SSF53686">
    <property type="entry name" value="Tryptophan synthase beta subunit-like PLP-dependent enzymes"/>
    <property type="match status" value="1"/>
</dbReference>
<protein>
    <recommendedName>
        <fullName evidence="5 10">Threonine synthase</fullName>
        <ecNumber evidence="4 10">4.2.3.1</ecNumber>
    </recommendedName>
</protein>
<evidence type="ECO:0000256" key="3">
    <source>
        <dbReference type="ARBA" id="ARBA00005517"/>
    </source>
</evidence>
<comment type="similarity">
    <text evidence="3">Belongs to the threonine synthase family.</text>
</comment>
<dbReference type="PANTHER" id="PTHR42690">
    <property type="entry name" value="THREONINE SYNTHASE FAMILY MEMBER"/>
    <property type="match status" value="1"/>
</dbReference>
<gene>
    <name evidence="13" type="primary">thrC</name>
    <name evidence="13" type="ORF">H8E23_11595</name>
</gene>
<dbReference type="EMBL" id="JACNJH010000164">
    <property type="protein sequence ID" value="MBC8362028.1"/>
    <property type="molecule type" value="Genomic_DNA"/>
</dbReference>
<comment type="caution">
    <text evidence="13">The sequence shown here is derived from an EMBL/GenBank/DDBJ whole genome shotgun (WGS) entry which is preliminary data.</text>
</comment>
<sequence length="503" mass="56094">MKPENFPENIRPYIIPDHSSALMYRCLGCDRTYGIEKLLYTCPDCGQLLLIYDLNFDRLKQIPGKIWQQIFDYRKMLTIPALKGIYLYHEFIGPVIPLDAVVYLGEGHTPVVEANAFMQEKAGVRFYFKNDGQNPSASFKDRGMASALSYLNFLVREHRVSDVLAICASTGDTSASAALYASFLQPRVKSAVLLPHKKVTPQQLSQPLGSGAAVFEIPGVFDDCMKVVEALSENYHVALLNSKNAWRILGQESYSFEIAQAFEYDLQNIVVVVPIGNAGNITAVMSGFLKFYETGVIQTLPKILGVQSEHANPVYRYYLEPDTDKRKFVPVIVKPSVAQAAMIGNPVSMPRVIHLVDIYNRMSGKQNVFFAQVTEQAIMDWELLANRNGHIACTHGGESLAGLVAARAQGIVEKNDIAVIDSTAHALKFSGFQEMYFQNSFPSEFNISPNPDYINAPVFIHPKDLEKVPAPGKPLKGDDFKQFVKRVSEEIARELNLNKVKKA</sequence>
<keyword evidence="8 11" id="KW-0663">Pyridoxal phosphate</keyword>
<evidence type="ECO:0000256" key="7">
    <source>
        <dbReference type="ARBA" id="ARBA00022697"/>
    </source>
</evidence>
<comment type="cofactor">
    <cofactor evidence="1 11">
        <name>pyridoxal 5'-phosphate</name>
        <dbReference type="ChEBI" id="CHEBI:597326"/>
    </cofactor>
</comment>
<feature type="modified residue" description="N6-(pyridoxal phosphate)lysine" evidence="11">
    <location>
        <position position="140"/>
    </location>
</feature>
<dbReference type="Gene3D" id="3.40.50.1100">
    <property type="match status" value="2"/>
</dbReference>
<evidence type="ECO:0000256" key="9">
    <source>
        <dbReference type="ARBA" id="ARBA00049144"/>
    </source>
</evidence>
<keyword evidence="6" id="KW-0028">Amino-acid biosynthesis</keyword>
<reference evidence="13 14" key="1">
    <citation type="submission" date="2020-08" db="EMBL/GenBank/DDBJ databases">
        <title>Bridging the membrane lipid divide: bacteria of the FCB group superphylum have the potential to synthesize archaeal ether lipids.</title>
        <authorList>
            <person name="Villanueva L."/>
            <person name="Von Meijenfeldt F.A.B."/>
            <person name="Westbye A.B."/>
            <person name="Yadav S."/>
            <person name="Hopmans E.C."/>
            <person name="Dutilh B.E."/>
            <person name="Sinninghe Damste J.S."/>
        </authorList>
    </citation>
    <scope>NUCLEOTIDE SEQUENCE [LARGE SCALE GENOMIC DNA]</scope>
    <source>
        <strain evidence="13">NIOZ-UU30</strain>
    </source>
</reference>
<dbReference type="GO" id="GO:0030170">
    <property type="term" value="F:pyridoxal phosphate binding"/>
    <property type="evidence" value="ECO:0007669"/>
    <property type="project" value="InterPro"/>
</dbReference>
<keyword evidence="13" id="KW-0456">Lyase</keyword>
<evidence type="ECO:0000313" key="14">
    <source>
        <dbReference type="Proteomes" id="UP000603434"/>
    </source>
</evidence>
<comment type="catalytic activity">
    <reaction evidence="9">
        <text>O-phospho-L-homoserine + H2O = L-threonine + phosphate</text>
        <dbReference type="Rhea" id="RHEA:10840"/>
        <dbReference type="ChEBI" id="CHEBI:15377"/>
        <dbReference type="ChEBI" id="CHEBI:43474"/>
        <dbReference type="ChEBI" id="CHEBI:57590"/>
        <dbReference type="ChEBI" id="CHEBI:57926"/>
        <dbReference type="EC" id="4.2.3.1"/>
    </reaction>
</comment>
<dbReference type="Pfam" id="PF00291">
    <property type="entry name" value="PALP"/>
    <property type="match status" value="1"/>
</dbReference>
<keyword evidence="7" id="KW-0791">Threonine biosynthesis</keyword>
<dbReference type="NCBIfam" id="TIGR00260">
    <property type="entry name" value="thrC"/>
    <property type="match status" value="1"/>
</dbReference>
<dbReference type="InterPro" id="IPR000634">
    <property type="entry name" value="Ser/Thr_deHydtase_PyrdxlP-BS"/>
</dbReference>
<evidence type="ECO:0000259" key="12">
    <source>
        <dbReference type="Pfam" id="PF00291"/>
    </source>
</evidence>
<accession>A0A8J6NXZ4</accession>
<dbReference type="UniPathway" id="UPA00050">
    <property type="reaction ID" value="UER00065"/>
</dbReference>
<evidence type="ECO:0000256" key="8">
    <source>
        <dbReference type="ARBA" id="ARBA00022898"/>
    </source>
</evidence>
<dbReference type="EC" id="4.2.3.1" evidence="4 10"/>
<evidence type="ECO:0000256" key="1">
    <source>
        <dbReference type="ARBA" id="ARBA00001933"/>
    </source>
</evidence>
<dbReference type="InterPro" id="IPR001926">
    <property type="entry name" value="TrpB-like_PALP"/>
</dbReference>
<name>A0A8J6NXZ4_9BACT</name>